<protein>
    <submittedName>
        <fullName evidence="2">Molybdopterin-dependent oxidoreductase-like protein</fullName>
    </submittedName>
</protein>
<comment type="caution">
    <text evidence="2">The sequence shown here is derived from an EMBL/GenBank/DDBJ whole genome shotgun (WGS) entry which is preliminary data.</text>
</comment>
<feature type="domain" description="Oxidoreductase molybdopterin-binding" evidence="1">
    <location>
        <begin position="8"/>
        <end position="150"/>
    </location>
</feature>
<evidence type="ECO:0000259" key="1">
    <source>
        <dbReference type="Pfam" id="PF00174"/>
    </source>
</evidence>
<dbReference type="InterPro" id="IPR000572">
    <property type="entry name" value="OxRdtase_Mopterin-bd_dom"/>
</dbReference>
<dbReference type="SUPFAM" id="SSF56524">
    <property type="entry name" value="Oxidoreductase molybdopterin-binding domain"/>
    <property type="match status" value="1"/>
</dbReference>
<dbReference type="Pfam" id="PF00174">
    <property type="entry name" value="Oxidored_molyb"/>
    <property type="match status" value="1"/>
</dbReference>
<dbReference type="AlphaFoldDB" id="A0A3R7D7S2"/>
<dbReference type="PANTHER" id="PTHR43032">
    <property type="entry name" value="PROTEIN-METHIONINE-SULFOXIDE REDUCTASE"/>
    <property type="match status" value="1"/>
</dbReference>
<organism evidence="2 3">
    <name type="scientific">Halopiger aswanensis</name>
    <dbReference type="NCBI Taxonomy" id="148449"/>
    <lineage>
        <taxon>Archaea</taxon>
        <taxon>Methanobacteriati</taxon>
        <taxon>Methanobacteriota</taxon>
        <taxon>Stenosarchaea group</taxon>
        <taxon>Halobacteria</taxon>
        <taxon>Halobacteriales</taxon>
        <taxon>Natrialbaceae</taxon>
        <taxon>Halopiger</taxon>
    </lineage>
</organism>
<keyword evidence="3" id="KW-1185">Reference proteome</keyword>
<dbReference type="CDD" id="cd00321">
    <property type="entry name" value="SO_family_Moco"/>
    <property type="match status" value="1"/>
</dbReference>
<dbReference type="Proteomes" id="UP000283805">
    <property type="component" value="Unassembled WGS sequence"/>
</dbReference>
<dbReference type="InterPro" id="IPR036374">
    <property type="entry name" value="OxRdtase_Mopterin-bd_sf"/>
</dbReference>
<dbReference type="OrthoDB" id="24039at2157"/>
<accession>A0A3R7D7S2</accession>
<evidence type="ECO:0000313" key="2">
    <source>
        <dbReference type="EMBL" id="RKD89082.1"/>
    </source>
</evidence>
<name>A0A3R7D7S2_9EURY</name>
<gene>
    <name evidence="2" type="ORF">ATJ93_3905</name>
</gene>
<proteinExistence type="predicted"/>
<sequence>MSDLKPHAVPDDVDPDRWTLRLTGAVDQSLRLTAEDLVAYPLETAADDFACAEGWVANGLSWRGVRVGRLLEDAEPTEASEYGLVRAMDGEYACSFPLDRLRESILALELDGESLPLEHGGPARLVPLDTDRDCWESIKWVSEIRIGETPFVGDDTAKDLALSRIEG</sequence>
<dbReference type="EMBL" id="RAPO01000004">
    <property type="protein sequence ID" value="RKD89082.1"/>
    <property type="molecule type" value="Genomic_DNA"/>
</dbReference>
<reference evidence="2 3" key="1">
    <citation type="submission" date="2018-09" db="EMBL/GenBank/DDBJ databases">
        <title>Genomic Encyclopedia of Archaeal and Bacterial Type Strains, Phase II (KMG-II): from individual species to whole genera.</title>
        <authorList>
            <person name="Goeker M."/>
        </authorList>
    </citation>
    <scope>NUCLEOTIDE SEQUENCE [LARGE SCALE GENOMIC DNA]</scope>
    <source>
        <strain evidence="2 3">DSM 13151</strain>
    </source>
</reference>
<evidence type="ECO:0000313" key="3">
    <source>
        <dbReference type="Proteomes" id="UP000283805"/>
    </source>
</evidence>
<dbReference type="RefSeq" id="WP_120246237.1">
    <property type="nucleotide sequence ID" value="NZ_RAPO01000004.1"/>
</dbReference>
<dbReference type="PANTHER" id="PTHR43032:SF4">
    <property type="entry name" value="OXIDOREDUCTASE MOLYBDOPTERIN-BINDING DOMAIN-CONTAINING PROTEIN"/>
    <property type="match status" value="1"/>
</dbReference>
<dbReference type="Gene3D" id="3.90.420.10">
    <property type="entry name" value="Oxidoreductase, molybdopterin-binding domain"/>
    <property type="match status" value="1"/>
</dbReference>